<dbReference type="OrthoDB" id="4212332at2"/>
<dbReference type="InterPro" id="IPR002934">
    <property type="entry name" value="Polymerase_NTP_transf_dom"/>
</dbReference>
<comment type="caution">
    <text evidence="2">The sequence shown here is derived from an EMBL/GenBank/DDBJ whole genome shotgun (WGS) entry which is preliminary data.</text>
</comment>
<dbReference type="Gene3D" id="3.30.460.10">
    <property type="entry name" value="Beta Polymerase, domain 2"/>
    <property type="match status" value="1"/>
</dbReference>
<name>A0A367ECP5_9ACTN</name>
<keyword evidence="3" id="KW-1185">Reference proteome</keyword>
<dbReference type="SUPFAM" id="SSF81301">
    <property type="entry name" value="Nucleotidyltransferase"/>
    <property type="match status" value="1"/>
</dbReference>
<proteinExistence type="predicted"/>
<organism evidence="2 3">
    <name type="scientific">Streptomyces reniochalinae</name>
    <dbReference type="NCBI Taxonomy" id="2250578"/>
    <lineage>
        <taxon>Bacteria</taxon>
        <taxon>Bacillati</taxon>
        <taxon>Actinomycetota</taxon>
        <taxon>Actinomycetes</taxon>
        <taxon>Kitasatosporales</taxon>
        <taxon>Streptomycetaceae</taxon>
        <taxon>Streptomyces</taxon>
    </lineage>
</organism>
<accession>A0A367ECP5</accession>
<dbReference type="CDD" id="cd05403">
    <property type="entry name" value="NT_KNTase_like"/>
    <property type="match status" value="1"/>
</dbReference>
<feature type="domain" description="Polymerase nucleotidyl transferase" evidence="1">
    <location>
        <begin position="35"/>
        <end position="67"/>
    </location>
</feature>
<dbReference type="AlphaFoldDB" id="A0A367ECP5"/>
<evidence type="ECO:0000259" key="1">
    <source>
        <dbReference type="Pfam" id="PF01909"/>
    </source>
</evidence>
<dbReference type="Proteomes" id="UP000253507">
    <property type="component" value="Unassembled WGS sequence"/>
</dbReference>
<dbReference type="Pfam" id="PF01909">
    <property type="entry name" value="NTP_transf_2"/>
    <property type="match status" value="1"/>
</dbReference>
<gene>
    <name evidence="2" type="ORF">DQ392_25120</name>
</gene>
<evidence type="ECO:0000313" key="3">
    <source>
        <dbReference type="Proteomes" id="UP000253507"/>
    </source>
</evidence>
<sequence>MSHPPLPSPGPDLPAARVTEINAVVAEVTGWAARRPDVAGLLLVGSCARGAARTSSDVDLVLLVADVSAFDGDAWAHGLGLPLPVRTRQWGAIRERRFKTRAGLEVEFGIGTPSWAATKPVDPGTRRVVGDGALVLHDPVGLLAELTAACREG</sequence>
<dbReference type="GO" id="GO:0016779">
    <property type="term" value="F:nucleotidyltransferase activity"/>
    <property type="evidence" value="ECO:0007669"/>
    <property type="project" value="InterPro"/>
</dbReference>
<dbReference type="EMBL" id="QOIM01000041">
    <property type="protein sequence ID" value="RCG15445.1"/>
    <property type="molecule type" value="Genomic_DNA"/>
</dbReference>
<keyword evidence="2" id="KW-0808">Transferase</keyword>
<dbReference type="InterPro" id="IPR043519">
    <property type="entry name" value="NT_sf"/>
</dbReference>
<protein>
    <submittedName>
        <fullName evidence="2">Nucleotidyltransferase domain-containing protein</fullName>
    </submittedName>
</protein>
<evidence type="ECO:0000313" key="2">
    <source>
        <dbReference type="EMBL" id="RCG15445.1"/>
    </source>
</evidence>
<dbReference type="RefSeq" id="WP_114017971.1">
    <property type="nucleotide sequence ID" value="NZ_QOIM01000041.1"/>
</dbReference>
<reference evidence="2 3" key="1">
    <citation type="submission" date="2018-06" db="EMBL/GenBank/DDBJ databases">
        <title>Streptomyces reniochalinae sp. nov. and Streptomyces diacarnus sp. nov. from marine sponges.</title>
        <authorList>
            <person name="Li L."/>
        </authorList>
    </citation>
    <scope>NUCLEOTIDE SEQUENCE [LARGE SCALE GENOMIC DNA]</scope>
    <source>
        <strain evidence="2 3">LHW50302</strain>
    </source>
</reference>